<proteinExistence type="predicted"/>
<feature type="domain" description="DUF58" evidence="1">
    <location>
        <begin position="35"/>
        <end position="234"/>
    </location>
</feature>
<dbReference type="PANTHER" id="PTHR33608">
    <property type="entry name" value="BLL2464 PROTEIN"/>
    <property type="match status" value="1"/>
</dbReference>
<protein>
    <submittedName>
        <fullName evidence="2">DUF58 domain-containing protein</fullName>
    </submittedName>
</protein>
<organism evidence="2 3">
    <name type="scientific">Hyphobacterium marinum</name>
    <dbReference type="NCBI Taxonomy" id="3116574"/>
    <lineage>
        <taxon>Bacteria</taxon>
        <taxon>Pseudomonadati</taxon>
        <taxon>Pseudomonadota</taxon>
        <taxon>Alphaproteobacteria</taxon>
        <taxon>Maricaulales</taxon>
        <taxon>Maricaulaceae</taxon>
        <taxon>Hyphobacterium</taxon>
    </lineage>
</organism>
<gene>
    <name evidence="2" type="ORF">V0U35_05660</name>
</gene>
<sequence>MPFPALVAEAERIAATVAQGVHGRRQRGTGETFWEYRHHRAEDGAAAVDWRMSARSQNLFVRENEWEAANTVWMWRDGSASMDWASSREIPTKRDRAAVCLIALAALLTRGGERVAVLGESAAPRSGELGMERVSARLATGPGGMDSVESPRMAKHGQAVLASDFLDPFETWRARLARFSAMQAGGVLLRVIDPSEEDFPYKGRTRFEAPAGGETLLFGRAEEAGSAYRQRWASHGDAIADLARRTGWTLVTHRTDRPATQAVLALHRALSRDV</sequence>
<comment type="caution">
    <text evidence="2">The sequence shown here is derived from an EMBL/GenBank/DDBJ whole genome shotgun (WGS) entry which is preliminary data.</text>
</comment>
<evidence type="ECO:0000259" key="1">
    <source>
        <dbReference type="Pfam" id="PF01882"/>
    </source>
</evidence>
<accession>A0ABU7LXG4</accession>
<dbReference type="Proteomes" id="UP001310692">
    <property type="component" value="Unassembled WGS sequence"/>
</dbReference>
<reference evidence="2 3" key="1">
    <citation type="submission" date="2024-01" db="EMBL/GenBank/DDBJ databases">
        <title>Hyphobacterium bacterium isolated from marine sediment.</title>
        <authorList>
            <person name="Zhao S."/>
        </authorList>
    </citation>
    <scope>NUCLEOTIDE SEQUENCE [LARGE SCALE GENOMIC DNA]</scope>
    <source>
        <strain evidence="2 3">Y60-23</strain>
    </source>
</reference>
<dbReference type="Pfam" id="PF01882">
    <property type="entry name" value="DUF58"/>
    <property type="match status" value="1"/>
</dbReference>
<name>A0ABU7LXG4_9PROT</name>
<keyword evidence="3" id="KW-1185">Reference proteome</keyword>
<evidence type="ECO:0000313" key="2">
    <source>
        <dbReference type="EMBL" id="MEE2566161.1"/>
    </source>
</evidence>
<dbReference type="InterPro" id="IPR002881">
    <property type="entry name" value="DUF58"/>
</dbReference>
<dbReference type="PANTHER" id="PTHR33608:SF6">
    <property type="entry name" value="BLL2464 PROTEIN"/>
    <property type="match status" value="1"/>
</dbReference>
<dbReference type="RefSeq" id="WP_330195702.1">
    <property type="nucleotide sequence ID" value="NZ_JAZDRO010000002.1"/>
</dbReference>
<evidence type="ECO:0000313" key="3">
    <source>
        <dbReference type="Proteomes" id="UP001310692"/>
    </source>
</evidence>
<dbReference type="EMBL" id="JAZDRO010000002">
    <property type="protein sequence ID" value="MEE2566161.1"/>
    <property type="molecule type" value="Genomic_DNA"/>
</dbReference>